<dbReference type="Proteomes" id="UP000292781">
    <property type="component" value="Unassembled WGS sequence"/>
</dbReference>
<name>A0A4Q9VUY6_9HYPH</name>
<accession>A0A4Q9VUY6</accession>
<evidence type="ECO:0000259" key="3">
    <source>
        <dbReference type="Pfam" id="PF13406"/>
    </source>
</evidence>
<dbReference type="NCBIfam" id="TIGR02283">
    <property type="entry name" value="MltB_2"/>
    <property type="match status" value="1"/>
</dbReference>
<gene>
    <name evidence="4" type="ORF">EYW49_06580</name>
</gene>
<dbReference type="Pfam" id="PF13406">
    <property type="entry name" value="SLT_2"/>
    <property type="match status" value="1"/>
</dbReference>
<dbReference type="CDD" id="cd13399">
    <property type="entry name" value="Slt35-like"/>
    <property type="match status" value="1"/>
</dbReference>
<dbReference type="PANTHER" id="PTHR30163">
    <property type="entry name" value="MEMBRANE-BOUND LYTIC MUREIN TRANSGLYCOSYLASE B"/>
    <property type="match status" value="1"/>
</dbReference>
<comment type="caution">
    <text evidence="4">The sequence shown here is derived from an EMBL/GenBank/DDBJ whole genome shotgun (WGS) entry which is preliminary data.</text>
</comment>
<feature type="chain" id="PRO_5020753531" evidence="1">
    <location>
        <begin position="23"/>
        <end position="401"/>
    </location>
</feature>
<dbReference type="InterPro" id="IPR023346">
    <property type="entry name" value="Lysozyme-like_dom_sf"/>
</dbReference>
<dbReference type="EMBL" id="SJFN01000007">
    <property type="protein sequence ID" value="TBW39563.1"/>
    <property type="molecule type" value="Genomic_DNA"/>
</dbReference>
<dbReference type="Gene3D" id="1.10.8.350">
    <property type="entry name" value="Bacterial muramidase"/>
    <property type="match status" value="1"/>
</dbReference>
<dbReference type="InterPro" id="IPR036366">
    <property type="entry name" value="PGBDSf"/>
</dbReference>
<dbReference type="Pfam" id="PF01471">
    <property type="entry name" value="PG_binding_1"/>
    <property type="match status" value="1"/>
</dbReference>
<feature type="signal peptide" evidence="1">
    <location>
        <begin position="1"/>
        <end position="22"/>
    </location>
</feature>
<dbReference type="PANTHER" id="PTHR30163:SF8">
    <property type="entry name" value="LYTIC MUREIN TRANSGLYCOSYLASE"/>
    <property type="match status" value="1"/>
</dbReference>
<dbReference type="Gene3D" id="1.10.530.10">
    <property type="match status" value="1"/>
</dbReference>
<evidence type="ECO:0000256" key="1">
    <source>
        <dbReference type="SAM" id="SignalP"/>
    </source>
</evidence>
<dbReference type="GO" id="GO:0009253">
    <property type="term" value="P:peptidoglycan catabolic process"/>
    <property type="evidence" value="ECO:0007669"/>
    <property type="project" value="TreeGrafter"/>
</dbReference>
<dbReference type="InterPro" id="IPR031304">
    <property type="entry name" value="SLT_2"/>
</dbReference>
<organism evidence="4 5">
    <name type="scientific">Siculibacillus lacustris</name>
    <dbReference type="NCBI Taxonomy" id="1549641"/>
    <lineage>
        <taxon>Bacteria</taxon>
        <taxon>Pseudomonadati</taxon>
        <taxon>Pseudomonadota</taxon>
        <taxon>Alphaproteobacteria</taxon>
        <taxon>Hyphomicrobiales</taxon>
        <taxon>Ancalomicrobiaceae</taxon>
        <taxon>Siculibacillus</taxon>
    </lineage>
</organism>
<dbReference type="SUPFAM" id="SSF47090">
    <property type="entry name" value="PGBD-like"/>
    <property type="match status" value="1"/>
</dbReference>
<feature type="domain" description="Peptidoglycan binding-like" evidence="2">
    <location>
        <begin position="343"/>
        <end position="397"/>
    </location>
</feature>
<proteinExistence type="predicted"/>
<protein>
    <submittedName>
        <fullName evidence="4">Lytic murein transglycosylase</fullName>
    </submittedName>
</protein>
<keyword evidence="5" id="KW-1185">Reference proteome</keyword>
<dbReference type="SUPFAM" id="SSF53955">
    <property type="entry name" value="Lysozyme-like"/>
    <property type="match status" value="1"/>
</dbReference>
<evidence type="ECO:0000313" key="5">
    <source>
        <dbReference type="Proteomes" id="UP000292781"/>
    </source>
</evidence>
<reference evidence="4 5" key="1">
    <citation type="submission" date="2019-02" db="EMBL/GenBank/DDBJ databases">
        <title>Siculibacillus lacustris gen. nov., sp. nov., a new rosette-forming bacterium isolated from a freshwater crater lake (Lake St. Ana, Romania).</title>
        <authorList>
            <person name="Felfoldi T."/>
            <person name="Marton Z."/>
            <person name="Szabo A."/>
            <person name="Mentes A."/>
            <person name="Boka K."/>
            <person name="Marialigeti K."/>
            <person name="Mathe I."/>
            <person name="Koncz M."/>
            <person name="Schumann P."/>
            <person name="Toth E."/>
        </authorList>
    </citation>
    <scope>NUCLEOTIDE SEQUENCE [LARGE SCALE GENOMIC DNA]</scope>
    <source>
        <strain evidence="4 5">SA-279</strain>
    </source>
</reference>
<dbReference type="Gene3D" id="1.10.101.10">
    <property type="entry name" value="PGBD-like superfamily/PGBD"/>
    <property type="match status" value="1"/>
</dbReference>
<dbReference type="InterPro" id="IPR036365">
    <property type="entry name" value="PGBD-like_sf"/>
</dbReference>
<dbReference type="InterPro" id="IPR002477">
    <property type="entry name" value="Peptidoglycan-bd-like"/>
</dbReference>
<dbReference type="GO" id="GO:0008933">
    <property type="term" value="F:peptidoglycan lytic transglycosylase activity"/>
    <property type="evidence" value="ECO:0007669"/>
    <property type="project" value="TreeGrafter"/>
</dbReference>
<dbReference type="InterPro" id="IPR043426">
    <property type="entry name" value="MltB-like"/>
</dbReference>
<feature type="domain" description="Transglycosylase SLT" evidence="3">
    <location>
        <begin position="31"/>
        <end position="321"/>
    </location>
</feature>
<dbReference type="AlphaFoldDB" id="A0A4Q9VUY6"/>
<dbReference type="OrthoDB" id="9808544at2"/>
<keyword evidence="1" id="KW-0732">Signal</keyword>
<evidence type="ECO:0000313" key="4">
    <source>
        <dbReference type="EMBL" id="TBW39563.1"/>
    </source>
</evidence>
<dbReference type="InterPro" id="IPR011970">
    <property type="entry name" value="MltB_2"/>
</dbReference>
<sequence length="401" mass="43188">MPLATLLTMALAIGGASSAALADTSCRREGFEAWLAGVKTEAAAAGVSRAAIEAGLAGVTFDPSIVRRDHGQAVFQQTFLQFSDRMVSADRLTRGARLLQTYAGLLRRIEQEYGVPGPVLVAFWGLETDFGSDLGKFNVPTAVATLAYDCRRGDIFRAELIDLLRIVERGDLKPSEMVGDWAGELGPMQFTPSDYFHYAVDEDGDGRRDLIRSVPDALASAANFLKNLGWRRGEPWLEEVRVPAEMNWAEADPEIAHERAGWRGLGVQRADGSALAAGGPPAWLWLPMGRNGPAFLAYPNFQAYLGWNKAMVYSTTAAYFATRLAGAAPVSHGRGAPAALAPEQLRRLQGLLVKAGFTDETPDGRLGQATRSAIRAAQVKVGLPADGYPTAELITALESRR</sequence>
<evidence type="ECO:0000259" key="2">
    <source>
        <dbReference type="Pfam" id="PF01471"/>
    </source>
</evidence>